<dbReference type="GO" id="GO:0005840">
    <property type="term" value="C:ribosome"/>
    <property type="evidence" value="ECO:0007669"/>
    <property type="project" value="UniProtKB-KW"/>
</dbReference>
<dbReference type="Pfam" id="PF01776">
    <property type="entry name" value="Ribosomal_L22e"/>
    <property type="match status" value="1"/>
</dbReference>
<sequence length="93" mass="10975">MVPHQTFRKIQKVPGKKKQQLKFTIGCAPRVIDEDIVSFHSFEGYLKERIKVNGKLNNFGKDVHVERDDNTIIVTSNVPFSKRYEWYLQSIFF</sequence>
<comment type="similarity">
    <text evidence="1">Belongs to the eukaryotic ribosomal protein eL22 family.</text>
</comment>
<evidence type="ECO:0000256" key="3">
    <source>
        <dbReference type="ARBA" id="ARBA00023274"/>
    </source>
</evidence>
<evidence type="ECO:0000256" key="1">
    <source>
        <dbReference type="ARBA" id="ARBA00007817"/>
    </source>
</evidence>
<dbReference type="OrthoDB" id="10259820at2759"/>
<proteinExistence type="inferred from homology"/>
<evidence type="ECO:0000256" key="4">
    <source>
        <dbReference type="ARBA" id="ARBA00040613"/>
    </source>
</evidence>
<gene>
    <name evidence="6" type="ORF">ECPE_LOCUS928</name>
</gene>
<dbReference type="GO" id="GO:1990904">
    <property type="term" value="C:ribonucleoprotein complex"/>
    <property type="evidence" value="ECO:0007669"/>
    <property type="project" value="UniProtKB-KW"/>
</dbReference>
<dbReference type="InterPro" id="IPR002671">
    <property type="entry name" value="Ribosomal_eL22"/>
</dbReference>
<evidence type="ECO:0000256" key="2">
    <source>
        <dbReference type="ARBA" id="ARBA00022980"/>
    </source>
</evidence>
<dbReference type="Gene3D" id="3.30.1360.210">
    <property type="match status" value="1"/>
</dbReference>
<name>A0A3P8BU06_9TREM</name>
<keyword evidence="3" id="KW-0687">Ribonucleoprotein</keyword>
<evidence type="ECO:0000313" key="7">
    <source>
        <dbReference type="Proteomes" id="UP000272942"/>
    </source>
</evidence>
<dbReference type="GO" id="GO:0003735">
    <property type="term" value="F:structural constituent of ribosome"/>
    <property type="evidence" value="ECO:0007669"/>
    <property type="project" value="InterPro"/>
</dbReference>
<keyword evidence="2" id="KW-0689">Ribosomal protein</keyword>
<feature type="non-terminal residue" evidence="6">
    <location>
        <position position="93"/>
    </location>
</feature>
<dbReference type="PANTHER" id="PTHR10064">
    <property type="entry name" value="60S RIBOSOMAL PROTEIN L22"/>
    <property type="match status" value="1"/>
</dbReference>
<evidence type="ECO:0000313" key="6">
    <source>
        <dbReference type="EMBL" id="VDP31067.1"/>
    </source>
</evidence>
<dbReference type="EMBL" id="UZAN01004188">
    <property type="protein sequence ID" value="VDP31067.1"/>
    <property type="molecule type" value="Genomic_DNA"/>
</dbReference>
<accession>A0A3P8BU06</accession>
<reference evidence="6 7" key="1">
    <citation type="submission" date="2018-11" db="EMBL/GenBank/DDBJ databases">
        <authorList>
            <consortium name="Pathogen Informatics"/>
        </authorList>
    </citation>
    <scope>NUCLEOTIDE SEQUENCE [LARGE SCALE GENOMIC DNA]</scope>
    <source>
        <strain evidence="6 7">Egypt</strain>
    </source>
</reference>
<dbReference type="GO" id="GO:0003723">
    <property type="term" value="F:RNA binding"/>
    <property type="evidence" value="ECO:0007669"/>
    <property type="project" value="TreeGrafter"/>
</dbReference>
<dbReference type="PANTHER" id="PTHR10064:SF0">
    <property type="entry name" value="FI24544P1-RELATED"/>
    <property type="match status" value="1"/>
</dbReference>
<evidence type="ECO:0000256" key="5">
    <source>
        <dbReference type="ARBA" id="ARBA00041214"/>
    </source>
</evidence>
<dbReference type="GO" id="GO:0002181">
    <property type="term" value="P:cytoplasmic translation"/>
    <property type="evidence" value="ECO:0007669"/>
    <property type="project" value="TreeGrafter"/>
</dbReference>
<protein>
    <recommendedName>
        <fullName evidence="4">Large ribosomal subunit protein eL22</fullName>
    </recommendedName>
    <alternativeName>
        <fullName evidence="5">60S ribosomal protein L22</fullName>
    </alternativeName>
</protein>
<dbReference type="Proteomes" id="UP000272942">
    <property type="component" value="Unassembled WGS sequence"/>
</dbReference>
<dbReference type="InterPro" id="IPR038526">
    <property type="entry name" value="Ribosomal_eL22_sf"/>
</dbReference>
<organism evidence="6 7">
    <name type="scientific">Echinostoma caproni</name>
    <dbReference type="NCBI Taxonomy" id="27848"/>
    <lineage>
        <taxon>Eukaryota</taxon>
        <taxon>Metazoa</taxon>
        <taxon>Spiralia</taxon>
        <taxon>Lophotrochozoa</taxon>
        <taxon>Platyhelminthes</taxon>
        <taxon>Trematoda</taxon>
        <taxon>Digenea</taxon>
        <taxon>Plagiorchiida</taxon>
        <taxon>Echinostomata</taxon>
        <taxon>Echinostomatoidea</taxon>
        <taxon>Echinostomatidae</taxon>
        <taxon>Echinostoma</taxon>
    </lineage>
</organism>
<dbReference type="AlphaFoldDB" id="A0A3P8BU06"/>
<keyword evidence="7" id="KW-1185">Reference proteome</keyword>